<sequence length="239" mass="25387">MVAGGEGALLLARLVDGAAGGAPAAGVVRRLVRVPLLLRRRRGDDSGGSPGGADAERPEHVEVVPGRRRRLGGLVVVDVGRVEEVVGVDHVEEVDGVIGEKRGDVEVVRCVGGKGGVVGGLVELVLAEPVVAEPSGGLDELPPLGREVLHLPVRRRDEERRVRVQRRRRHGCHGAHPLVKLSFDPDLDLCSCLPGTTTTNKHADRVRSSSSRLLPPIRNRTGIPILGSFLSATDLRQLA</sequence>
<name>A0A921RUZ7_SORBI</name>
<evidence type="ECO:0000313" key="1">
    <source>
        <dbReference type="EMBL" id="KAG0546186.1"/>
    </source>
</evidence>
<dbReference type="AlphaFoldDB" id="A0A921RUZ7"/>
<protein>
    <submittedName>
        <fullName evidence="1">Uncharacterized protein</fullName>
    </submittedName>
</protein>
<accession>A0A921RUZ7</accession>
<reference evidence="1" key="1">
    <citation type="journal article" date="2019" name="BMC Genomics">
        <title>A new reference genome for Sorghum bicolor reveals high levels of sequence similarity between sweet and grain genotypes: implications for the genetics of sugar metabolism.</title>
        <authorList>
            <person name="Cooper E.A."/>
            <person name="Brenton Z.W."/>
            <person name="Flinn B.S."/>
            <person name="Jenkins J."/>
            <person name="Shu S."/>
            <person name="Flowers D."/>
            <person name="Luo F."/>
            <person name="Wang Y."/>
            <person name="Xia P."/>
            <person name="Barry K."/>
            <person name="Daum C."/>
            <person name="Lipzen A."/>
            <person name="Yoshinaga Y."/>
            <person name="Schmutz J."/>
            <person name="Saski C."/>
            <person name="Vermerris W."/>
            <person name="Kresovich S."/>
        </authorList>
    </citation>
    <scope>NUCLEOTIDE SEQUENCE</scope>
</reference>
<comment type="caution">
    <text evidence="1">The sequence shown here is derived from an EMBL/GenBank/DDBJ whole genome shotgun (WGS) entry which is preliminary data.</text>
</comment>
<reference evidence="1" key="2">
    <citation type="submission" date="2020-10" db="EMBL/GenBank/DDBJ databases">
        <authorList>
            <person name="Cooper E.A."/>
            <person name="Brenton Z.W."/>
            <person name="Flinn B.S."/>
            <person name="Jenkins J."/>
            <person name="Shu S."/>
            <person name="Flowers D."/>
            <person name="Luo F."/>
            <person name="Wang Y."/>
            <person name="Xia P."/>
            <person name="Barry K."/>
            <person name="Daum C."/>
            <person name="Lipzen A."/>
            <person name="Yoshinaga Y."/>
            <person name="Schmutz J."/>
            <person name="Saski C."/>
            <person name="Vermerris W."/>
            <person name="Kresovich S."/>
        </authorList>
    </citation>
    <scope>NUCLEOTIDE SEQUENCE</scope>
</reference>
<dbReference type="EMBL" id="CM027681">
    <property type="protein sequence ID" value="KAG0546186.1"/>
    <property type="molecule type" value="Genomic_DNA"/>
</dbReference>
<evidence type="ECO:0000313" key="2">
    <source>
        <dbReference type="Proteomes" id="UP000807115"/>
    </source>
</evidence>
<gene>
    <name evidence="1" type="ORF">BDA96_02G426200</name>
</gene>
<dbReference type="Proteomes" id="UP000807115">
    <property type="component" value="Chromosome 2"/>
</dbReference>
<organism evidence="1 2">
    <name type="scientific">Sorghum bicolor</name>
    <name type="common">Sorghum</name>
    <name type="synonym">Sorghum vulgare</name>
    <dbReference type="NCBI Taxonomy" id="4558"/>
    <lineage>
        <taxon>Eukaryota</taxon>
        <taxon>Viridiplantae</taxon>
        <taxon>Streptophyta</taxon>
        <taxon>Embryophyta</taxon>
        <taxon>Tracheophyta</taxon>
        <taxon>Spermatophyta</taxon>
        <taxon>Magnoliopsida</taxon>
        <taxon>Liliopsida</taxon>
        <taxon>Poales</taxon>
        <taxon>Poaceae</taxon>
        <taxon>PACMAD clade</taxon>
        <taxon>Panicoideae</taxon>
        <taxon>Andropogonodae</taxon>
        <taxon>Andropogoneae</taxon>
        <taxon>Sorghinae</taxon>
        <taxon>Sorghum</taxon>
    </lineage>
</organism>
<proteinExistence type="predicted"/>